<dbReference type="EMBL" id="VDFR01000072">
    <property type="protein sequence ID" value="TNC44646.1"/>
    <property type="molecule type" value="Genomic_DNA"/>
</dbReference>
<gene>
    <name evidence="2" type="ORF">FHE65_02385</name>
    <name evidence="1" type="ORF">FHE65_16470</name>
</gene>
<dbReference type="Proteomes" id="UP000306740">
    <property type="component" value="Unassembled WGS sequence"/>
</dbReference>
<organism evidence="1 3">
    <name type="scientific">Mumia zhuanghuii</name>
    <dbReference type="NCBI Taxonomy" id="2585211"/>
    <lineage>
        <taxon>Bacteria</taxon>
        <taxon>Bacillati</taxon>
        <taxon>Actinomycetota</taxon>
        <taxon>Actinomycetes</taxon>
        <taxon>Propionibacteriales</taxon>
        <taxon>Nocardioidaceae</taxon>
        <taxon>Mumia</taxon>
    </lineage>
</organism>
<sequence length="85" mass="9369">MKGTLVDPRSVLTGSIADNQGFVVTIWDGPAETYTVPTNDVREVVIWADKQSQGRAYEIFANVKTTGQRELVRISGFDPTDPDNL</sequence>
<name>A0A5C4MII2_9ACTN</name>
<protein>
    <submittedName>
        <fullName evidence="1">Uncharacterized protein</fullName>
    </submittedName>
</protein>
<proteinExistence type="predicted"/>
<evidence type="ECO:0000313" key="3">
    <source>
        <dbReference type="Proteomes" id="UP000306740"/>
    </source>
</evidence>
<evidence type="ECO:0000313" key="1">
    <source>
        <dbReference type="EMBL" id="TNC44646.1"/>
    </source>
</evidence>
<evidence type="ECO:0000313" key="2">
    <source>
        <dbReference type="EMBL" id="TNC51038.1"/>
    </source>
</evidence>
<comment type="caution">
    <text evidence="1">The sequence shown here is derived from an EMBL/GenBank/DDBJ whole genome shotgun (WGS) entry which is preliminary data.</text>
</comment>
<dbReference type="EMBL" id="VDFR01000010">
    <property type="protein sequence ID" value="TNC51038.1"/>
    <property type="molecule type" value="Genomic_DNA"/>
</dbReference>
<accession>A0A5C4MII2</accession>
<dbReference type="AlphaFoldDB" id="A0A5C4MII2"/>
<reference evidence="1 3" key="1">
    <citation type="submission" date="2019-05" db="EMBL/GenBank/DDBJ databases">
        <title>Mumia sp. nov., isolated from the intestinal contents of plateau pika (Ochotona curzoniae) in the Qinghai-Tibet plateau of China.</title>
        <authorList>
            <person name="Tian Z."/>
        </authorList>
    </citation>
    <scope>NUCLEOTIDE SEQUENCE [LARGE SCALE GENOMIC DNA]</scope>
    <source>
        <strain evidence="3">527</strain>
        <strain evidence="1">Z527</strain>
    </source>
</reference>
<dbReference type="RefSeq" id="WP_139105159.1">
    <property type="nucleotide sequence ID" value="NZ_VDFR01000010.1"/>
</dbReference>